<organism evidence="1">
    <name type="scientific">Fusarium oxysporum f. sp. pisi HDV247</name>
    <dbReference type="NCBI Taxonomy" id="1080344"/>
    <lineage>
        <taxon>Eukaryota</taxon>
        <taxon>Fungi</taxon>
        <taxon>Dikarya</taxon>
        <taxon>Ascomycota</taxon>
        <taxon>Pezizomycotina</taxon>
        <taxon>Sordariomycetes</taxon>
        <taxon>Hypocreomycetidae</taxon>
        <taxon>Hypocreales</taxon>
        <taxon>Nectriaceae</taxon>
        <taxon>Fusarium</taxon>
        <taxon>Fusarium oxysporum species complex</taxon>
    </lineage>
</organism>
<dbReference type="HOGENOM" id="CLU_1331988_0_0_1"/>
<dbReference type="OrthoDB" id="548867at2759"/>
<gene>
    <name evidence="2" type="ORF">FOVG_18547</name>
    <name evidence="1" type="ORF">FOVG_19115</name>
</gene>
<evidence type="ECO:0000313" key="1">
    <source>
        <dbReference type="EMBL" id="EXA29400.1"/>
    </source>
</evidence>
<dbReference type="Gene3D" id="2.30.30.40">
    <property type="entry name" value="SH3 Domains"/>
    <property type="match status" value="1"/>
</dbReference>
<reference evidence="1" key="2">
    <citation type="submission" date="2012-05" db="EMBL/GenBank/DDBJ databases">
        <title>Annotation of the Genome Sequence of Fusarium oxysporum HDV247.</title>
        <authorList>
            <consortium name="The Broad Institute Genomics Platform"/>
            <person name="Ma L.-J."/>
            <person name="Corby-Kistler H."/>
            <person name="Broz K."/>
            <person name="Gale L.R."/>
            <person name="Jonkers W."/>
            <person name="O'Donnell K."/>
            <person name="Ploetz R."/>
            <person name="Steinberg C."/>
            <person name="Schwartz D.C."/>
            <person name="VanEtten H."/>
            <person name="Zhou S."/>
            <person name="Young S.K."/>
            <person name="Zeng Q."/>
            <person name="Gargeya S."/>
            <person name="Fitzgerald M."/>
            <person name="Abouelleil A."/>
            <person name="Alvarado L."/>
            <person name="Chapman S.B."/>
            <person name="Gainer-Dewar J."/>
            <person name="Goldberg J."/>
            <person name="Griggs A."/>
            <person name="Gujja S."/>
            <person name="Hansen M."/>
            <person name="Howarth C."/>
            <person name="Imamovic A."/>
            <person name="Ireland A."/>
            <person name="Larimer J."/>
            <person name="McCowan C."/>
            <person name="Murphy C."/>
            <person name="Pearson M."/>
            <person name="Poon T.W."/>
            <person name="Priest M."/>
            <person name="Roberts A."/>
            <person name="Saif S."/>
            <person name="Shea T."/>
            <person name="Sykes S."/>
            <person name="Wortman J."/>
            <person name="Nusbaum C."/>
            <person name="Birren B."/>
        </authorList>
    </citation>
    <scope>NUCLEOTIDE SEQUENCE</scope>
    <source>
        <strain evidence="1">HDV247</strain>
    </source>
</reference>
<dbReference type="Proteomes" id="UP000030751">
    <property type="component" value="Unassembled WGS sequence"/>
</dbReference>
<dbReference type="InterPro" id="IPR036028">
    <property type="entry name" value="SH3-like_dom_sf"/>
</dbReference>
<sequence length="206" mass="23091">MIFTFGGEMLHSKPYRAVVLAAWKKLRLRQNDGPGDAPAVTHQDSHMSDIWQMRGLKSTVVMIVKWDFQAMRRDELECMKGQVLLPVAMPNGAYGDDWVVAKPIGSLGGNGLVPITYVSVISRSGKIYDTKNVVLRELREVGIPNVEEWKESTRRYVEGGYFPGSALCAITIWGSAKVLSALEIEDKPLGNEKRRRRDLEGDIEGW</sequence>
<dbReference type="AlphaFoldDB" id="W9NNI6"/>
<reference evidence="1" key="1">
    <citation type="submission" date="2011-10" db="EMBL/GenBank/DDBJ databases">
        <title>The Genome Sequence of Fusarium oxysporum HDV247.</title>
        <authorList>
            <consortium name="The Broad Institute Genome Sequencing Platform"/>
            <person name="Ma L.-J."/>
            <person name="Gale L.R."/>
            <person name="Schwartz D.C."/>
            <person name="Zhou S."/>
            <person name="Corby-Kistler H."/>
            <person name="Young S.K."/>
            <person name="Zeng Q."/>
            <person name="Gargeya S."/>
            <person name="Fitzgerald M."/>
            <person name="Haas B."/>
            <person name="Abouelleil A."/>
            <person name="Alvarado L."/>
            <person name="Arachchi H.M."/>
            <person name="Berlin A."/>
            <person name="Brown A."/>
            <person name="Chapman S.B."/>
            <person name="Chen Z."/>
            <person name="Dunbar C."/>
            <person name="Freedman E."/>
            <person name="Gearin G."/>
            <person name="Goldberg J."/>
            <person name="Griggs A."/>
            <person name="Gujja S."/>
            <person name="Heiman D."/>
            <person name="Howarth C."/>
            <person name="Larson L."/>
            <person name="Lui A."/>
            <person name="MacDonald P.J.P."/>
            <person name="Montmayeur A."/>
            <person name="Murphy C."/>
            <person name="Neiman D."/>
            <person name="Pearson M."/>
            <person name="Priest M."/>
            <person name="Roberts A."/>
            <person name="Saif S."/>
            <person name="Shea T."/>
            <person name="Shenoy N."/>
            <person name="Sisk P."/>
            <person name="Stolte C."/>
            <person name="Sykes S."/>
            <person name="Wortman J."/>
            <person name="Nusbaum C."/>
            <person name="Birren B."/>
        </authorList>
    </citation>
    <scope>NUCLEOTIDE SEQUENCE [LARGE SCALE GENOMIC DNA]</scope>
    <source>
        <strain evidence="1">HDV247</strain>
    </source>
</reference>
<protein>
    <submittedName>
        <fullName evidence="1">Uncharacterized protein</fullName>
    </submittedName>
</protein>
<proteinExistence type="predicted"/>
<dbReference type="SUPFAM" id="SSF50044">
    <property type="entry name" value="SH3-domain"/>
    <property type="match status" value="1"/>
</dbReference>
<evidence type="ECO:0000313" key="2">
    <source>
        <dbReference type="EMBL" id="EXA30011.1"/>
    </source>
</evidence>
<accession>W9NNI6</accession>
<name>W9NNI6_FUSOX</name>
<dbReference type="EMBL" id="JH651074">
    <property type="protein sequence ID" value="EXA30011.1"/>
    <property type="molecule type" value="Genomic_DNA"/>
</dbReference>
<dbReference type="EMBL" id="JH651117">
    <property type="protein sequence ID" value="EXA29400.1"/>
    <property type="molecule type" value="Genomic_DNA"/>
</dbReference>